<dbReference type="KEGG" id="psuu:Psuf_007360"/>
<organism evidence="8 9">
    <name type="scientific">Phytohabitans suffuscus</name>
    <dbReference type="NCBI Taxonomy" id="624315"/>
    <lineage>
        <taxon>Bacteria</taxon>
        <taxon>Bacillati</taxon>
        <taxon>Actinomycetota</taxon>
        <taxon>Actinomycetes</taxon>
        <taxon>Micromonosporales</taxon>
        <taxon>Micromonosporaceae</taxon>
    </lineage>
</organism>
<dbReference type="InterPro" id="IPR015424">
    <property type="entry name" value="PyrdxlP-dep_Trfase"/>
</dbReference>
<dbReference type="GO" id="GO:0030170">
    <property type="term" value="F:pyridoxal phosphate binding"/>
    <property type="evidence" value="ECO:0007669"/>
    <property type="project" value="InterPro"/>
</dbReference>
<sequence length="430" mass="46423">MTTITIPEGMPQYGDVPRLDVEKVRADFPILGREVNGHPMVYLDSGNTSQKPRQVIDAMREHYEHHNANVARSVHQVGTEATEAYEGARAKVARFVNAARPEEIVFTKNATEAINLVAYAISNSPAGSRLAFGPGDEIVISEMEHHSNIVPWQLLCERTGATLRWFRVTDAGRLDLESLDEVVNERTRLVSYALVSNVLGTINPTSAITARAREVGALVLLDASQAAPHIPVDVADLDADFLAFTGHKMCGPTGIGVLWGRYELLERMPPVLGGGSMIETVTMERSTFAAPPARFEAGTPPIAEAVGLGAAVDYLTGIGMEAIRWHEKELAAYALDALATVPGLRVFGPTTPVGRGGTISFGLDGIHPHDVGQILDSLGVEVRVGHHCARPLCVRYGVPAMTRASFYLYTTTGEVDALVRGLDQVRKVFG</sequence>
<dbReference type="AlphaFoldDB" id="A0A6F8YBM0"/>
<keyword evidence="4" id="KW-0808">Transferase</keyword>
<feature type="domain" description="Aminotransferase class V" evidence="7">
    <location>
        <begin position="41"/>
        <end position="418"/>
    </location>
</feature>
<evidence type="ECO:0000256" key="1">
    <source>
        <dbReference type="ARBA" id="ARBA00001933"/>
    </source>
</evidence>
<accession>A0A6F8YBM0</accession>
<keyword evidence="5" id="KW-0663">Pyridoxal phosphate</keyword>
<evidence type="ECO:0000259" key="7">
    <source>
        <dbReference type="Pfam" id="PF00266"/>
    </source>
</evidence>
<dbReference type="NCBIfam" id="TIGR01979">
    <property type="entry name" value="sufS"/>
    <property type="match status" value="1"/>
</dbReference>
<evidence type="ECO:0000256" key="4">
    <source>
        <dbReference type="ARBA" id="ARBA00022679"/>
    </source>
</evidence>
<comment type="cofactor">
    <cofactor evidence="1">
        <name>pyridoxal 5'-phosphate</name>
        <dbReference type="ChEBI" id="CHEBI:597326"/>
    </cofactor>
</comment>
<dbReference type="SUPFAM" id="SSF53383">
    <property type="entry name" value="PLP-dependent transferases"/>
    <property type="match status" value="1"/>
</dbReference>
<dbReference type="EC" id="2.8.1.7" evidence="3"/>
<dbReference type="Proteomes" id="UP000503011">
    <property type="component" value="Chromosome"/>
</dbReference>
<evidence type="ECO:0000256" key="2">
    <source>
        <dbReference type="ARBA" id="ARBA00010447"/>
    </source>
</evidence>
<dbReference type="Gene3D" id="3.90.1150.10">
    <property type="entry name" value="Aspartate Aminotransferase, domain 1"/>
    <property type="match status" value="1"/>
</dbReference>
<dbReference type="InterPro" id="IPR015422">
    <property type="entry name" value="PyrdxlP-dep_Trfase_small"/>
</dbReference>
<name>A0A6F8YBM0_9ACTN</name>
<dbReference type="InterPro" id="IPR010970">
    <property type="entry name" value="Cys_dSase_SufS"/>
</dbReference>
<dbReference type="EMBL" id="AP022871">
    <property type="protein sequence ID" value="BCB83423.1"/>
    <property type="molecule type" value="Genomic_DNA"/>
</dbReference>
<dbReference type="InterPro" id="IPR000192">
    <property type="entry name" value="Aminotrans_V_dom"/>
</dbReference>
<dbReference type="Gene3D" id="3.40.640.10">
    <property type="entry name" value="Type I PLP-dependent aspartate aminotransferase-like (Major domain)"/>
    <property type="match status" value="1"/>
</dbReference>
<evidence type="ECO:0000256" key="6">
    <source>
        <dbReference type="ARBA" id="ARBA00050776"/>
    </source>
</evidence>
<protein>
    <recommendedName>
        <fullName evidence="3">cysteine desulfurase</fullName>
        <ecNumber evidence="3">2.8.1.7</ecNumber>
    </recommendedName>
</protein>
<dbReference type="Pfam" id="PF00266">
    <property type="entry name" value="Aminotran_5"/>
    <property type="match status" value="1"/>
</dbReference>
<evidence type="ECO:0000256" key="5">
    <source>
        <dbReference type="ARBA" id="ARBA00022898"/>
    </source>
</evidence>
<keyword evidence="9" id="KW-1185">Reference proteome</keyword>
<dbReference type="GO" id="GO:0031071">
    <property type="term" value="F:cysteine desulfurase activity"/>
    <property type="evidence" value="ECO:0007669"/>
    <property type="project" value="UniProtKB-EC"/>
</dbReference>
<evidence type="ECO:0000256" key="3">
    <source>
        <dbReference type="ARBA" id="ARBA00012239"/>
    </source>
</evidence>
<evidence type="ECO:0000313" key="9">
    <source>
        <dbReference type="Proteomes" id="UP000503011"/>
    </source>
</evidence>
<reference evidence="8 9" key="1">
    <citation type="submission" date="2020-03" db="EMBL/GenBank/DDBJ databases">
        <title>Whole genome shotgun sequence of Phytohabitans suffuscus NBRC 105367.</title>
        <authorList>
            <person name="Komaki H."/>
            <person name="Tamura T."/>
        </authorList>
    </citation>
    <scope>NUCLEOTIDE SEQUENCE [LARGE SCALE GENOMIC DNA]</scope>
    <source>
        <strain evidence="8 9">NBRC 105367</strain>
    </source>
</reference>
<gene>
    <name evidence="8" type="primary">csd</name>
    <name evidence="8" type="ORF">Psuf_007360</name>
</gene>
<dbReference type="PANTHER" id="PTHR43586:SF8">
    <property type="entry name" value="CYSTEINE DESULFURASE 1, CHLOROPLASTIC"/>
    <property type="match status" value="1"/>
</dbReference>
<dbReference type="PANTHER" id="PTHR43586">
    <property type="entry name" value="CYSTEINE DESULFURASE"/>
    <property type="match status" value="1"/>
</dbReference>
<proteinExistence type="inferred from homology"/>
<dbReference type="GO" id="GO:0006534">
    <property type="term" value="P:cysteine metabolic process"/>
    <property type="evidence" value="ECO:0007669"/>
    <property type="project" value="InterPro"/>
</dbReference>
<comment type="similarity">
    <text evidence="2">Belongs to the class-V pyridoxal-phosphate-dependent aminotransferase family. Csd subfamily.</text>
</comment>
<reference evidence="8 9" key="2">
    <citation type="submission" date="2020-03" db="EMBL/GenBank/DDBJ databases">
        <authorList>
            <person name="Ichikawa N."/>
            <person name="Kimura A."/>
            <person name="Kitahashi Y."/>
            <person name="Uohara A."/>
        </authorList>
    </citation>
    <scope>NUCLEOTIDE SEQUENCE [LARGE SCALE GENOMIC DNA]</scope>
    <source>
        <strain evidence="8 9">NBRC 105367</strain>
    </source>
</reference>
<dbReference type="RefSeq" id="WP_173153760.1">
    <property type="nucleotide sequence ID" value="NZ_AP022871.1"/>
</dbReference>
<evidence type="ECO:0000313" key="8">
    <source>
        <dbReference type="EMBL" id="BCB83423.1"/>
    </source>
</evidence>
<dbReference type="InterPro" id="IPR015421">
    <property type="entry name" value="PyrdxlP-dep_Trfase_major"/>
</dbReference>
<comment type="catalytic activity">
    <reaction evidence="6">
        <text>(sulfur carrier)-H + L-cysteine = (sulfur carrier)-SH + L-alanine</text>
        <dbReference type="Rhea" id="RHEA:43892"/>
        <dbReference type="Rhea" id="RHEA-COMP:14737"/>
        <dbReference type="Rhea" id="RHEA-COMP:14739"/>
        <dbReference type="ChEBI" id="CHEBI:29917"/>
        <dbReference type="ChEBI" id="CHEBI:35235"/>
        <dbReference type="ChEBI" id="CHEBI:57972"/>
        <dbReference type="ChEBI" id="CHEBI:64428"/>
        <dbReference type="EC" id="2.8.1.7"/>
    </reaction>
</comment>
<dbReference type="CDD" id="cd06453">
    <property type="entry name" value="SufS_like"/>
    <property type="match status" value="1"/>
</dbReference>